<accession>A0A9E7JVS6</accession>
<reference evidence="1" key="1">
    <citation type="submission" date="2022-05" db="EMBL/GenBank/DDBJ databases">
        <title>The Musa troglodytarum L. genome provides insights into the mechanism of non-climacteric behaviour and enrichment of carotenoids.</title>
        <authorList>
            <person name="Wang J."/>
        </authorList>
    </citation>
    <scope>NUCLEOTIDE SEQUENCE</scope>
    <source>
        <tissue evidence="1">Leaf</tissue>
    </source>
</reference>
<proteinExistence type="predicted"/>
<dbReference type="EMBL" id="CP097506">
    <property type="protein sequence ID" value="URD95505.1"/>
    <property type="molecule type" value="Genomic_DNA"/>
</dbReference>
<keyword evidence="2" id="KW-1185">Reference proteome</keyword>
<sequence>RHSDGEPHGCGRWAAIANGAKSNGSSALLFRAPLMDFFFPLLPRVLAMRTADSAESCRARAWAISHAHGPPPHCSSCPSH</sequence>
<name>A0A9E7JVS6_9LILI</name>
<organism evidence="1 2">
    <name type="scientific">Musa troglodytarum</name>
    <name type="common">fe'i banana</name>
    <dbReference type="NCBI Taxonomy" id="320322"/>
    <lineage>
        <taxon>Eukaryota</taxon>
        <taxon>Viridiplantae</taxon>
        <taxon>Streptophyta</taxon>
        <taxon>Embryophyta</taxon>
        <taxon>Tracheophyta</taxon>
        <taxon>Spermatophyta</taxon>
        <taxon>Magnoliopsida</taxon>
        <taxon>Liliopsida</taxon>
        <taxon>Zingiberales</taxon>
        <taxon>Musaceae</taxon>
        <taxon>Musa</taxon>
    </lineage>
</organism>
<dbReference type="AlphaFoldDB" id="A0A9E7JVS6"/>
<feature type="non-terminal residue" evidence="1">
    <location>
        <position position="1"/>
    </location>
</feature>
<dbReference type="Proteomes" id="UP001055439">
    <property type="component" value="Chromosome 4"/>
</dbReference>
<evidence type="ECO:0000313" key="1">
    <source>
        <dbReference type="EMBL" id="URD95505.1"/>
    </source>
</evidence>
<evidence type="ECO:0000313" key="2">
    <source>
        <dbReference type="Proteomes" id="UP001055439"/>
    </source>
</evidence>
<gene>
    <name evidence="1" type="ORF">MUK42_36588</name>
</gene>
<protein>
    <submittedName>
        <fullName evidence="1">Uncharacterized protein</fullName>
    </submittedName>
</protein>